<evidence type="ECO:0000256" key="1">
    <source>
        <dbReference type="ARBA" id="ARBA00010062"/>
    </source>
</evidence>
<dbReference type="Pfam" id="PF13458">
    <property type="entry name" value="Peripla_BP_6"/>
    <property type="match status" value="1"/>
</dbReference>
<name>A0A2K9NUU1_BACTC</name>
<proteinExistence type="inferred from homology"/>
<dbReference type="CDD" id="cd06335">
    <property type="entry name" value="PBP1_ABC_ligand_binding-like"/>
    <property type="match status" value="1"/>
</dbReference>
<dbReference type="Proteomes" id="UP000235584">
    <property type="component" value="Chromosome"/>
</dbReference>
<gene>
    <name evidence="6" type="ORF">C0V70_14265</name>
</gene>
<evidence type="ECO:0000259" key="5">
    <source>
        <dbReference type="Pfam" id="PF13458"/>
    </source>
</evidence>
<dbReference type="InterPro" id="IPR028082">
    <property type="entry name" value="Peripla_BP_I"/>
</dbReference>
<dbReference type="OrthoDB" id="5288800at2"/>
<dbReference type="PANTHER" id="PTHR30483:SF38">
    <property type="entry name" value="BLR7848 PROTEIN"/>
    <property type="match status" value="1"/>
</dbReference>
<dbReference type="GO" id="GO:0006865">
    <property type="term" value="P:amino acid transport"/>
    <property type="evidence" value="ECO:0007669"/>
    <property type="project" value="UniProtKB-KW"/>
</dbReference>
<protein>
    <submittedName>
        <fullName evidence="6">Amino acid ABC transporter substrate-binding protein</fullName>
    </submittedName>
</protein>
<accession>A0A2K9NUU1</accession>
<evidence type="ECO:0000256" key="4">
    <source>
        <dbReference type="ARBA" id="ARBA00022970"/>
    </source>
</evidence>
<dbReference type="InterPro" id="IPR051010">
    <property type="entry name" value="BCAA_transport"/>
</dbReference>
<organism evidence="6 7">
    <name type="scientific">Bacteriovorax stolpii</name>
    <name type="common">Bdellovibrio stolpii</name>
    <dbReference type="NCBI Taxonomy" id="960"/>
    <lineage>
        <taxon>Bacteria</taxon>
        <taxon>Pseudomonadati</taxon>
        <taxon>Bdellovibrionota</taxon>
        <taxon>Bacteriovoracia</taxon>
        <taxon>Bacteriovoracales</taxon>
        <taxon>Bacteriovoracaceae</taxon>
        <taxon>Bacteriovorax</taxon>
    </lineage>
</organism>
<dbReference type="AlphaFoldDB" id="A0A2K9NUU1"/>
<evidence type="ECO:0000256" key="3">
    <source>
        <dbReference type="ARBA" id="ARBA00022729"/>
    </source>
</evidence>
<evidence type="ECO:0000313" key="7">
    <source>
        <dbReference type="Proteomes" id="UP000235584"/>
    </source>
</evidence>
<keyword evidence="7" id="KW-1185">Reference proteome</keyword>
<dbReference type="KEGG" id="bsto:C0V70_14265"/>
<dbReference type="PANTHER" id="PTHR30483">
    <property type="entry name" value="LEUCINE-SPECIFIC-BINDING PROTEIN"/>
    <property type="match status" value="1"/>
</dbReference>
<dbReference type="InterPro" id="IPR028081">
    <property type="entry name" value="Leu-bd"/>
</dbReference>
<keyword evidence="2" id="KW-0813">Transport</keyword>
<comment type="similarity">
    <text evidence="1">Belongs to the leucine-binding protein family.</text>
</comment>
<evidence type="ECO:0000256" key="2">
    <source>
        <dbReference type="ARBA" id="ARBA00022448"/>
    </source>
</evidence>
<sequence length="384" mass="41030">MKRNVILVGLLCLATMFGCNKKSDEIKIGVYGPFSGGSAPMGVSMRNGVKIAIEEINAAGGVLGKKIVMIDRDDEAKNERGGQIMQELLDKENVVAVLGPANTGVANASTQYTQQKKIPQIINLAAGAKVNEFFATNPENYIFRLAAGDDVQSKVIVNQALKRGAKKPALLCDDTNYGQNGREKMEAALAAAGVKPVYVGKFKIKDTDMTAQLQEAKAAGADVILAYGIGPELAAVSNSMDRISWKVPMIGSWTLSMSNYTTNAGKNGNGTMMPQTFIESSATSPKQQTFLKTYADKFKESPISSAVSAAQGYDSVYLLKLAIEQAGTTEGPKIREALENLNATYEGLTGTYTKPYSSTDHEAVKEANVLLGMVQDGKIISSEK</sequence>
<dbReference type="SUPFAM" id="SSF53822">
    <property type="entry name" value="Periplasmic binding protein-like I"/>
    <property type="match status" value="1"/>
</dbReference>
<dbReference type="Gene3D" id="3.40.50.2300">
    <property type="match status" value="2"/>
</dbReference>
<evidence type="ECO:0000313" key="6">
    <source>
        <dbReference type="EMBL" id="AUN99247.1"/>
    </source>
</evidence>
<keyword evidence="3" id="KW-0732">Signal</keyword>
<reference evidence="6 7" key="1">
    <citation type="submission" date="2018-01" db="EMBL/GenBank/DDBJ databases">
        <title>Complete genome sequence of Bacteriovorax stolpii DSM12778.</title>
        <authorList>
            <person name="Tang B."/>
            <person name="Chang J."/>
        </authorList>
    </citation>
    <scope>NUCLEOTIDE SEQUENCE [LARGE SCALE GENOMIC DNA]</scope>
    <source>
        <strain evidence="6 7">DSM 12778</strain>
    </source>
</reference>
<dbReference type="PROSITE" id="PS51257">
    <property type="entry name" value="PROKAR_LIPOPROTEIN"/>
    <property type="match status" value="1"/>
</dbReference>
<dbReference type="PRINTS" id="PR00337">
    <property type="entry name" value="LEUILEVALBP"/>
</dbReference>
<feature type="domain" description="Leucine-binding protein" evidence="5">
    <location>
        <begin position="25"/>
        <end position="367"/>
    </location>
</feature>
<dbReference type="EMBL" id="CP025704">
    <property type="protein sequence ID" value="AUN99247.1"/>
    <property type="molecule type" value="Genomic_DNA"/>
</dbReference>
<keyword evidence="4" id="KW-0029">Amino-acid transport</keyword>
<dbReference type="InterPro" id="IPR000709">
    <property type="entry name" value="Leu_Ile_Val-bd"/>
</dbReference>
<dbReference type="RefSeq" id="WP_102244538.1">
    <property type="nucleotide sequence ID" value="NZ_CP025704.1"/>
</dbReference>